<keyword evidence="1" id="KW-1133">Transmembrane helix</keyword>
<keyword evidence="3" id="KW-1185">Reference proteome</keyword>
<feature type="transmembrane region" description="Helical" evidence="1">
    <location>
        <begin position="52"/>
        <end position="74"/>
    </location>
</feature>
<feature type="transmembrane region" description="Helical" evidence="1">
    <location>
        <begin position="184"/>
        <end position="204"/>
    </location>
</feature>
<feature type="transmembrane region" description="Helical" evidence="1">
    <location>
        <begin position="95"/>
        <end position="122"/>
    </location>
</feature>
<dbReference type="Proteomes" id="UP000749311">
    <property type="component" value="Unassembled WGS sequence"/>
</dbReference>
<evidence type="ECO:0000313" key="3">
    <source>
        <dbReference type="Proteomes" id="UP000749311"/>
    </source>
</evidence>
<feature type="transmembrane region" description="Helical" evidence="1">
    <location>
        <begin position="20"/>
        <end position="40"/>
    </location>
</feature>
<gene>
    <name evidence="2" type="ORF">FB473_001203</name>
</gene>
<evidence type="ECO:0000313" key="2">
    <source>
        <dbReference type="EMBL" id="NIH56558.1"/>
    </source>
</evidence>
<protein>
    <recommendedName>
        <fullName evidence="4">ABC transporter permease</fullName>
    </recommendedName>
</protein>
<evidence type="ECO:0000256" key="1">
    <source>
        <dbReference type="SAM" id="Phobius"/>
    </source>
</evidence>
<dbReference type="RefSeq" id="WP_167165607.1">
    <property type="nucleotide sequence ID" value="NZ_BAAAOO010000015.1"/>
</dbReference>
<feature type="transmembrane region" description="Helical" evidence="1">
    <location>
        <begin position="152"/>
        <end position="172"/>
    </location>
</feature>
<evidence type="ECO:0008006" key="4">
    <source>
        <dbReference type="Google" id="ProtNLM"/>
    </source>
</evidence>
<keyword evidence="1" id="KW-0472">Membrane</keyword>
<keyword evidence="1" id="KW-0812">Transmembrane</keyword>
<reference evidence="2 3" key="1">
    <citation type="submission" date="2020-02" db="EMBL/GenBank/DDBJ databases">
        <title>Sequencing the genomes of 1000 actinobacteria strains.</title>
        <authorList>
            <person name="Klenk H.-P."/>
        </authorList>
    </citation>
    <scope>NUCLEOTIDE SEQUENCE [LARGE SCALE GENOMIC DNA]</scope>
    <source>
        <strain evidence="2 3">DSM 19609</strain>
    </source>
</reference>
<organism evidence="2 3">
    <name type="scientific">Brooklawnia cerclae</name>
    <dbReference type="NCBI Taxonomy" id="349934"/>
    <lineage>
        <taxon>Bacteria</taxon>
        <taxon>Bacillati</taxon>
        <taxon>Actinomycetota</taxon>
        <taxon>Actinomycetes</taxon>
        <taxon>Propionibacteriales</taxon>
        <taxon>Propionibacteriaceae</taxon>
        <taxon>Brooklawnia</taxon>
    </lineage>
</organism>
<sequence>MTNLLRADWYVLARARGLWLTLLAATAMATGFFVFSHLIAAGTYDLSIAGSVSGLSDVIVVNLLGTLSAGILVADDFSTRSIHDRVLMNSRGTIVAAKTVSFVLLVVVVLTPYIVGSAIAFASQGDFSVFLPITSLELAANPGGIDVNAGSVVKVVLIGVLSGLVYAARIAYCLPLAFVTRKPVVVMAGGFTGAFAIDALASLANRSDLGRDLVNLTPFGEQRALTVTTSGGDIAATLVVCVVFIAAMSVVAWLVFRRADIK</sequence>
<accession>A0ABX0SGU2</accession>
<dbReference type="EMBL" id="JAAMOZ010000001">
    <property type="protein sequence ID" value="NIH56558.1"/>
    <property type="molecule type" value="Genomic_DNA"/>
</dbReference>
<name>A0ABX0SGU2_9ACTN</name>
<feature type="transmembrane region" description="Helical" evidence="1">
    <location>
        <begin position="234"/>
        <end position="256"/>
    </location>
</feature>
<proteinExistence type="predicted"/>
<comment type="caution">
    <text evidence="2">The sequence shown here is derived from an EMBL/GenBank/DDBJ whole genome shotgun (WGS) entry which is preliminary data.</text>
</comment>